<dbReference type="Proteomes" id="UP000004994">
    <property type="component" value="Chromosome 2"/>
</dbReference>
<keyword evidence="5 8" id="KW-1133">Transmembrane helix</keyword>
<organism evidence="9">
    <name type="scientific">Solanum lycopersicum</name>
    <name type="common">Tomato</name>
    <name type="synonym">Lycopersicon esculentum</name>
    <dbReference type="NCBI Taxonomy" id="4081"/>
    <lineage>
        <taxon>Eukaryota</taxon>
        <taxon>Viridiplantae</taxon>
        <taxon>Streptophyta</taxon>
        <taxon>Embryophyta</taxon>
        <taxon>Tracheophyta</taxon>
        <taxon>Spermatophyta</taxon>
        <taxon>Magnoliopsida</taxon>
        <taxon>eudicotyledons</taxon>
        <taxon>Gunneridae</taxon>
        <taxon>Pentapetalae</taxon>
        <taxon>asterids</taxon>
        <taxon>lamiids</taxon>
        <taxon>Solanales</taxon>
        <taxon>Solanaceae</taxon>
        <taxon>Solanoideae</taxon>
        <taxon>Solaneae</taxon>
        <taxon>Solanum</taxon>
        <taxon>Solanum subgen. Lycopersicon</taxon>
    </lineage>
</organism>
<dbReference type="GO" id="GO:0016020">
    <property type="term" value="C:membrane"/>
    <property type="evidence" value="ECO:0007669"/>
    <property type="project" value="UniProtKB-SubCell"/>
</dbReference>
<evidence type="ECO:0000256" key="1">
    <source>
        <dbReference type="ARBA" id="ARBA00004141"/>
    </source>
</evidence>
<dbReference type="Gramene" id="Solyc02g077570.2.1">
    <property type="protein sequence ID" value="Solyc02g077570.2.1"/>
    <property type="gene ID" value="Solyc02g077570.2"/>
</dbReference>
<keyword evidence="4" id="KW-0611">Plant defense</keyword>
<keyword evidence="6 8" id="KW-0472">Membrane</keyword>
<evidence type="ECO:0000256" key="2">
    <source>
        <dbReference type="ARBA" id="ARBA00006574"/>
    </source>
</evidence>
<dbReference type="GO" id="GO:0006952">
    <property type="term" value="P:defense response"/>
    <property type="evidence" value="ECO:0007669"/>
    <property type="project" value="UniProtKB-KW"/>
</dbReference>
<evidence type="ECO:0000256" key="5">
    <source>
        <dbReference type="ARBA" id="ARBA00022989"/>
    </source>
</evidence>
<evidence type="ECO:0000313" key="10">
    <source>
        <dbReference type="Proteomes" id="UP000004994"/>
    </source>
</evidence>
<dbReference type="InParanoid" id="A0A3Q7F438"/>
<keyword evidence="3 8" id="KW-0812">Transmembrane</keyword>
<dbReference type="OMA" id="DYQFSHG"/>
<protein>
    <recommendedName>
        <fullName evidence="11">MLO-like protein</fullName>
    </recommendedName>
</protein>
<comment type="similarity">
    <text evidence="2">Belongs to the MLO family.</text>
</comment>
<evidence type="ECO:0000256" key="7">
    <source>
        <dbReference type="ARBA" id="ARBA00023265"/>
    </source>
</evidence>
<dbReference type="PANTHER" id="PTHR31942">
    <property type="entry name" value="MLO-LIKE PROTEIN 1"/>
    <property type="match status" value="1"/>
</dbReference>
<dbReference type="InterPro" id="IPR004326">
    <property type="entry name" value="Mlo"/>
</dbReference>
<evidence type="ECO:0000256" key="6">
    <source>
        <dbReference type="ARBA" id="ARBA00023136"/>
    </source>
</evidence>
<name>A0A3Q7F438_SOLLC</name>
<dbReference type="Pfam" id="PF03094">
    <property type="entry name" value="Mlo"/>
    <property type="match status" value="1"/>
</dbReference>
<evidence type="ECO:0000256" key="8">
    <source>
        <dbReference type="SAM" id="Phobius"/>
    </source>
</evidence>
<evidence type="ECO:0000313" key="9">
    <source>
        <dbReference type="EnsemblPlants" id="Solyc02g077570.2.1"/>
    </source>
</evidence>
<reference evidence="9" key="1">
    <citation type="journal article" date="2012" name="Nature">
        <title>The tomato genome sequence provides insights into fleshy fruit evolution.</title>
        <authorList>
            <consortium name="Tomato Genome Consortium"/>
        </authorList>
    </citation>
    <scope>NUCLEOTIDE SEQUENCE [LARGE SCALE GENOMIC DNA]</scope>
    <source>
        <strain evidence="9">cv. Heinz 1706</strain>
    </source>
</reference>
<evidence type="ECO:0000256" key="3">
    <source>
        <dbReference type="ARBA" id="ARBA00022692"/>
    </source>
</evidence>
<accession>A0A3Q7F438</accession>
<evidence type="ECO:0000256" key="4">
    <source>
        <dbReference type="ARBA" id="ARBA00022821"/>
    </source>
</evidence>
<keyword evidence="10" id="KW-1185">Reference proteome</keyword>
<feature type="transmembrane region" description="Helical" evidence="8">
    <location>
        <begin position="40"/>
        <end position="70"/>
    </location>
</feature>
<dbReference type="PANTHER" id="PTHR31942:SF72">
    <property type="entry name" value="MLO-LIKE PROTEIN"/>
    <property type="match status" value="1"/>
</dbReference>
<keyword evidence="7" id="KW-0568">Pathogenesis-related protein</keyword>
<proteinExistence type="inferred from homology"/>
<reference evidence="9" key="2">
    <citation type="submission" date="2019-01" db="UniProtKB">
        <authorList>
            <consortium name="EnsemblPlants"/>
        </authorList>
    </citation>
    <scope>IDENTIFICATION</scope>
    <source>
        <strain evidence="9">cv. Heinz 1706</strain>
    </source>
</reference>
<dbReference type="AlphaFoldDB" id="A0A3Q7F438"/>
<feature type="transmembrane region" description="Helical" evidence="8">
    <location>
        <begin position="12"/>
        <end position="34"/>
    </location>
</feature>
<evidence type="ECO:0008006" key="11">
    <source>
        <dbReference type="Google" id="ProtNLM"/>
    </source>
</evidence>
<comment type="subcellular location">
    <subcellularLocation>
        <location evidence="1">Membrane</location>
        <topology evidence="1">Multi-pass membrane protein</topology>
    </subcellularLocation>
</comment>
<dbReference type="STRING" id="4081.A0A3Q7F438"/>
<sequence length="144" mass="16111">MAGSNNSRVITLVTTPTWAIAVVCFILITISILIEHVLHLLAKLAGCLTFVYIKFLFQELMLLGFISLLLNVLQKPIAKICIPKGAAQTFLPCQSFTTDDVEEESNCEQQGKKSLIWKFWEAETTTLDYQFSHGKLSHPPVVNN</sequence>
<dbReference type="EnsemblPlants" id="Solyc02g077570.2.1">
    <property type="protein sequence ID" value="Solyc02g077570.2.1"/>
    <property type="gene ID" value="Solyc02g077570.2"/>
</dbReference>